<evidence type="ECO:0000313" key="2">
    <source>
        <dbReference type="EMBL" id="KAK0471042.1"/>
    </source>
</evidence>
<evidence type="ECO:0000313" key="3">
    <source>
        <dbReference type="Proteomes" id="UP001175227"/>
    </source>
</evidence>
<dbReference type="Proteomes" id="UP001175227">
    <property type="component" value="Unassembled WGS sequence"/>
</dbReference>
<keyword evidence="3" id="KW-1185">Reference proteome</keyword>
<dbReference type="AlphaFoldDB" id="A0AA39TV79"/>
<accession>A0AA39TV79</accession>
<comment type="caution">
    <text evidence="2">The sequence shown here is derived from an EMBL/GenBank/DDBJ whole genome shotgun (WGS) entry which is preliminary data.</text>
</comment>
<name>A0AA39TV79_9AGAR</name>
<keyword evidence="1" id="KW-1133">Transmembrane helix</keyword>
<protein>
    <submittedName>
        <fullName evidence="2">Uncharacterized protein</fullName>
    </submittedName>
</protein>
<dbReference type="EMBL" id="JAUEPR010000055">
    <property type="protein sequence ID" value="KAK0471042.1"/>
    <property type="molecule type" value="Genomic_DNA"/>
</dbReference>
<proteinExistence type="predicted"/>
<keyword evidence="1" id="KW-0472">Membrane</keyword>
<reference evidence="2" key="1">
    <citation type="submission" date="2023-06" db="EMBL/GenBank/DDBJ databases">
        <authorList>
            <consortium name="Lawrence Berkeley National Laboratory"/>
            <person name="Ahrendt S."/>
            <person name="Sahu N."/>
            <person name="Indic B."/>
            <person name="Wong-Bajracharya J."/>
            <person name="Merenyi Z."/>
            <person name="Ke H.-M."/>
            <person name="Monk M."/>
            <person name="Kocsube S."/>
            <person name="Drula E."/>
            <person name="Lipzen A."/>
            <person name="Balint B."/>
            <person name="Henrissat B."/>
            <person name="Andreopoulos B."/>
            <person name="Martin F.M."/>
            <person name="Harder C.B."/>
            <person name="Rigling D."/>
            <person name="Ford K.L."/>
            <person name="Foster G.D."/>
            <person name="Pangilinan J."/>
            <person name="Papanicolaou A."/>
            <person name="Barry K."/>
            <person name="LaButti K."/>
            <person name="Viragh M."/>
            <person name="Koriabine M."/>
            <person name="Yan M."/>
            <person name="Riley R."/>
            <person name="Champramary S."/>
            <person name="Plett K.L."/>
            <person name="Tsai I.J."/>
            <person name="Slot J."/>
            <person name="Sipos G."/>
            <person name="Plett J."/>
            <person name="Nagy L.G."/>
            <person name="Grigoriev I.V."/>
        </authorList>
    </citation>
    <scope>NUCLEOTIDE SEQUENCE</scope>
    <source>
        <strain evidence="2">ICMP 16352</strain>
    </source>
</reference>
<gene>
    <name evidence="2" type="ORF">IW261DRAFT_1425441</name>
</gene>
<organism evidence="2 3">
    <name type="scientific">Armillaria novae-zelandiae</name>
    <dbReference type="NCBI Taxonomy" id="153914"/>
    <lineage>
        <taxon>Eukaryota</taxon>
        <taxon>Fungi</taxon>
        <taxon>Dikarya</taxon>
        <taxon>Basidiomycota</taxon>
        <taxon>Agaricomycotina</taxon>
        <taxon>Agaricomycetes</taxon>
        <taxon>Agaricomycetidae</taxon>
        <taxon>Agaricales</taxon>
        <taxon>Marasmiineae</taxon>
        <taxon>Physalacriaceae</taxon>
        <taxon>Armillaria</taxon>
    </lineage>
</organism>
<sequence length="359" mass="40371">MRLNREYDNVLSVYSAKDCIIVRSGAVTMHISSTIGPDGQIQSRTISEALLNSELEFMHHKLFRNKDLSNSEISIGFPLCVDGDVTPMLNNEANAKGSLRPLVRDWSLYNSRRYHSYLALIVILIFGEMRGLLMLLNEGMWVTVRVEDIFSQNVSQVRGLNVPPSTAIIPERLKRHNAGMSNGWHSFFLDFPFRHQVIGLYAGFDSGNHPIRHLIVPFFHRKFSKCSIASTLLKSYFHALKSKVDNSSAVFLQKKADLRWLAAVLWNQHPPFTDINLATPTDTTLVAQQSTPLAKLPKTPCPTTFNIDAVLPVAPFATVLFLPWLLTNHTDISVGTYRIDLSKQNVTKTEPPAFPNSLL</sequence>
<evidence type="ECO:0000256" key="1">
    <source>
        <dbReference type="SAM" id="Phobius"/>
    </source>
</evidence>
<keyword evidence="1" id="KW-0812">Transmembrane</keyword>
<feature type="transmembrane region" description="Helical" evidence="1">
    <location>
        <begin position="117"/>
        <end position="136"/>
    </location>
</feature>